<comment type="caution">
    <text evidence="10">The sequence shown here is derived from an EMBL/GenBank/DDBJ whole genome shotgun (WGS) entry which is preliminary data.</text>
</comment>
<evidence type="ECO:0000256" key="5">
    <source>
        <dbReference type="ARBA" id="ARBA00022989"/>
    </source>
</evidence>
<feature type="transmembrane region" description="Helical" evidence="7">
    <location>
        <begin position="325"/>
        <end position="351"/>
    </location>
</feature>
<dbReference type="GO" id="GO:0098797">
    <property type="term" value="C:plasma membrane protein complex"/>
    <property type="evidence" value="ECO:0007669"/>
    <property type="project" value="TreeGrafter"/>
</dbReference>
<name>A0A2M9A3F6_9BACT</name>
<proteinExistence type="inferred from homology"/>
<dbReference type="EMBL" id="PGEX01000001">
    <property type="protein sequence ID" value="PJJ40219.1"/>
    <property type="molecule type" value="Genomic_DNA"/>
</dbReference>
<keyword evidence="4 7" id="KW-0812">Transmembrane</keyword>
<keyword evidence="6 7" id="KW-0472">Membrane</keyword>
<dbReference type="InterPro" id="IPR051447">
    <property type="entry name" value="Lipoprotein-release_system"/>
</dbReference>
<feature type="transmembrane region" description="Helical" evidence="7">
    <location>
        <begin position="20"/>
        <end position="47"/>
    </location>
</feature>
<feature type="transmembrane region" description="Helical" evidence="7">
    <location>
        <begin position="280"/>
        <end position="305"/>
    </location>
</feature>
<gene>
    <name evidence="10" type="ORF">BGX16_0132</name>
</gene>
<evidence type="ECO:0000256" key="7">
    <source>
        <dbReference type="SAM" id="Phobius"/>
    </source>
</evidence>
<feature type="transmembrane region" description="Helical" evidence="7">
    <location>
        <begin position="371"/>
        <end position="399"/>
    </location>
</feature>
<evidence type="ECO:0000256" key="1">
    <source>
        <dbReference type="ARBA" id="ARBA00004651"/>
    </source>
</evidence>
<feature type="domain" description="ABC3 transporter permease C-terminal" evidence="8">
    <location>
        <begin position="284"/>
        <end position="409"/>
    </location>
</feature>
<keyword evidence="10" id="KW-0449">Lipoprotein</keyword>
<evidence type="ECO:0000256" key="6">
    <source>
        <dbReference type="ARBA" id="ARBA00023136"/>
    </source>
</evidence>
<keyword evidence="3" id="KW-1003">Cell membrane</keyword>
<dbReference type="GO" id="GO:0044874">
    <property type="term" value="P:lipoprotein localization to outer membrane"/>
    <property type="evidence" value="ECO:0007669"/>
    <property type="project" value="TreeGrafter"/>
</dbReference>
<protein>
    <submittedName>
        <fullName evidence="10">Lipoprotein-releasing system permease protein</fullName>
    </submittedName>
</protein>
<evidence type="ECO:0000256" key="3">
    <source>
        <dbReference type="ARBA" id="ARBA00022475"/>
    </source>
</evidence>
<evidence type="ECO:0000256" key="2">
    <source>
        <dbReference type="ARBA" id="ARBA00005236"/>
    </source>
</evidence>
<comment type="subcellular location">
    <subcellularLocation>
        <location evidence="1">Cell membrane</location>
        <topology evidence="1">Multi-pass membrane protein</topology>
    </subcellularLocation>
</comment>
<evidence type="ECO:0000259" key="9">
    <source>
        <dbReference type="Pfam" id="PF12704"/>
    </source>
</evidence>
<evidence type="ECO:0000313" key="11">
    <source>
        <dbReference type="Proteomes" id="UP000231134"/>
    </source>
</evidence>
<sequence>MNKLELLIAWRYLGAQRKSLFVSLIGIFSMLGVSIGVFALIVALSAVNGFEEEVTAQMIGKDAHFEMYAYRSDPVEDFNTIADKVMANDSDVVASAPFVIYKVGISSKKVNDGIVLYGIDPERSKKVVDLSEKIVSGNYSLDSLPDSNFDRRPAVILGISLANRLKVLVGDKIILQTFQSTEATMSSGGPKILSCVVSGIFETGMYEYDGNIAYIGIPEAQKLLGMDSNQVSGLQFRVKDQWKASESADRAGEVIGYPYYFIDWKTKNITLLKWMNYEKFIVAAIICLIILVAAFNIISSLIMVVTDKTKEIGILRSMGLSKAGVMRVFMLMGSFIGVGGTILGGTVGLALCGLQQSYHFITLPGDVYVLPYFPVLINPLDVIVVFVVGILLCTLSTLLPAWKASKLDPVGAIRHE</sequence>
<dbReference type="Proteomes" id="UP000231134">
    <property type="component" value="Unassembled WGS sequence"/>
</dbReference>
<feature type="domain" description="MacB-like periplasmic core" evidence="9">
    <location>
        <begin position="28"/>
        <end position="249"/>
    </location>
</feature>
<dbReference type="PANTHER" id="PTHR30489:SF0">
    <property type="entry name" value="LIPOPROTEIN-RELEASING SYSTEM TRANSMEMBRANE PROTEIN LOLE"/>
    <property type="match status" value="1"/>
</dbReference>
<evidence type="ECO:0000313" key="10">
    <source>
        <dbReference type="EMBL" id="PJJ40219.1"/>
    </source>
</evidence>
<organism evidence="10 11">
    <name type="scientific">Hallerella succinigenes</name>
    <dbReference type="NCBI Taxonomy" id="1896222"/>
    <lineage>
        <taxon>Bacteria</taxon>
        <taxon>Pseudomonadati</taxon>
        <taxon>Fibrobacterota</taxon>
        <taxon>Fibrobacteria</taxon>
        <taxon>Fibrobacterales</taxon>
        <taxon>Fibrobacteraceae</taxon>
        <taxon>Hallerella</taxon>
    </lineage>
</organism>
<dbReference type="Pfam" id="PF02687">
    <property type="entry name" value="FtsX"/>
    <property type="match status" value="1"/>
</dbReference>
<accession>A0A2M9A3F6</accession>
<reference evidence="10 11" key="1">
    <citation type="submission" date="2017-11" db="EMBL/GenBank/DDBJ databases">
        <title>Animal gut microbial communities from fecal samples from Wisconsin, USA.</title>
        <authorList>
            <person name="Neumann A."/>
        </authorList>
    </citation>
    <scope>NUCLEOTIDE SEQUENCE [LARGE SCALE GENOMIC DNA]</scope>
    <source>
        <strain evidence="10 11">UWS3</strain>
    </source>
</reference>
<dbReference type="InterPro" id="IPR003838">
    <property type="entry name" value="ABC3_permease_C"/>
</dbReference>
<evidence type="ECO:0000259" key="8">
    <source>
        <dbReference type="Pfam" id="PF02687"/>
    </source>
</evidence>
<comment type="similarity">
    <text evidence="2">Belongs to the ABC-4 integral membrane protein family. LolC/E subfamily.</text>
</comment>
<dbReference type="InterPro" id="IPR025857">
    <property type="entry name" value="MacB_PCD"/>
</dbReference>
<dbReference type="PANTHER" id="PTHR30489">
    <property type="entry name" value="LIPOPROTEIN-RELEASING SYSTEM TRANSMEMBRANE PROTEIN LOLE"/>
    <property type="match status" value="1"/>
</dbReference>
<keyword evidence="5 7" id="KW-1133">Transmembrane helix</keyword>
<dbReference type="OrthoDB" id="9808461at2"/>
<dbReference type="RefSeq" id="WP_100424331.1">
    <property type="nucleotide sequence ID" value="NZ_JAQXKX010000009.1"/>
</dbReference>
<dbReference type="AlphaFoldDB" id="A0A2M9A3F6"/>
<evidence type="ECO:0000256" key="4">
    <source>
        <dbReference type="ARBA" id="ARBA00022692"/>
    </source>
</evidence>
<keyword evidence="11" id="KW-1185">Reference proteome</keyword>
<dbReference type="Pfam" id="PF12704">
    <property type="entry name" value="MacB_PCD"/>
    <property type="match status" value="1"/>
</dbReference>